<evidence type="ECO:0000313" key="4">
    <source>
        <dbReference type="EMBL" id="MDQ0191517.1"/>
    </source>
</evidence>
<dbReference type="Pfam" id="PF01855">
    <property type="entry name" value="POR_N"/>
    <property type="match status" value="1"/>
</dbReference>
<dbReference type="InterPro" id="IPR029061">
    <property type="entry name" value="THDP-binding"/>
</dbReference>
<dbReference type="EMBL" id="JAUSTP010000049">
    <property type="protein sequence ID" value="MDQ0191517.1"/>
    <property type="molecule type" value="Genomic_DNA"/>
</dbReference>
<proteinExistence type="predicted"/>
<dbReference type="Proteomes" id="UP001232973">
    <property type="component" value="Unassembled WGS sequence"/>
</dbReference>
<name>A0ABT9XMH8_9BACL</name>
<dbReference type="SUPFAM" id="SSF53323">
    <property type="entry name" value="Pyruvate-ferredoxin oxidoreductase, PFOR, domain III"/>
    <property type="match status" value="1"/>
</dbReference>
<dbReference type="Gene3D" id="3.40.50.970">
    <property type="match status" value="1"/>
</dbReference>
<protein>
    <submittedName>
        <fullName evidence="4">2-oxoglutarate ferredoxin oxidoreductase subunit alpha</fullName>
        <ecNumber evidence="4">1.2.7.11</ecNumber>
        <ecNumber evidence="4">1.2.7.3</ecNumber>
    </submittedName>
</protein>
<dbReference type="InterPro" id="IPR050722">
    <property type="entry name" value="Pyruvate:ferred/Flavod_OxRd"/>
</dbReference>
<evidence type="ECO:0000259" key="3">
    <source>
        <dbReference type="Pfam" id="PF01855"/>
    </source>
</evidence>
<dbReference type="EC" id="1.2.7.11" evidence="4"/>
<organism evidence="4 5">
    <name type="scientific">Alicyclobacillus cycloheptanicus</name>
    <dbReference type="NCBI Taxonomy" id="1457"/>
    <lineage>
        <taxon>Bacteria</taxon>
        <taxon>Bacillati</taxon>
        <taxon>Bacillota</taxon>
        <taxon>Bacilli</taxon>
        <taxon>Bacillales</taxon>
        <taxon>Alicyclobacillaceae</taxon>
        <taxon>Alicyclobacillus</taxon>
    </lineage>
</organism>
<dbReference type="InterPro" id="IPR019752">
    <property type="entry name" value="Pyrv/ketoisovalerate_OxRed_cat"/>
</dbReference>
<dbReference type="CDD" id="cd07034">
    <property type="entry name" value="TPP_PYR_PFOR_IOR-alpha_like"/>
    <property type="match status" value="1"/>
</dbReference>
<dbReference type="InterPro" id="IPR002869">
    <property type="entry name" value="Pyrv_flavodox_OxRed_cen"/>
</dbReference>
<dbReference type="Pfam" id="PF01558">
    <property type="entry name" value="POR"/>
    <property type="match status" value="1"/>
</dbReference>
<dbReference type="PANTHER" id="PTHR32154:SF20">
    <property type="entry name" value="2-OXOGLUTARATE OXIDOREDUCTASE SUBUNIT KORA"/>
    <property type="match status" value="1"/>
</dbReference>
<keyword evidence="5" id="KW-1185">Reference proteome</keyword>
<dbReference type="InterPro" id="IPR002880">
    <property type="entry name" value="Pyrv_Fd/Flavodoxin_OxRdtase_N"/>
</dbReference>
<dbReference type="PANTHER" id="PTHR32154">
    <property type="entry name" value="PYRUVATE-FLAVODOXIN OXIDOREDUCTASE-RELATED"/>
    <property type="match status" value="1"/>
</dbReference>
<feature type="domain" description="Pyruvate/ketoisovalerate oxidoreductase catalytic" evidence="2">
    <location>
        <begin position="15"/>
        <end position="174"/>
    </location>
</feature>
<dbReference type="RefSeq" id="WP_307016778.1">
    <property type="nucleotide sequence ID" value="NZ_JAUANV010000046.1"/>
</dbReference>
<dbReference type="SUPFAM" id="SSF52518">
    <property type="entry name" value="Thiamin diphosphate-binding fold (THDP-binding)"/>
    <property type="match status" value="1"/>
</dbReference>
<accession>A0ABT9XMH8</accession>
<dbReference type="EC" id="1.2.7.3" evidence="4"/>
<sequence>MHTHSLTWKVIGKTGEGIDTSGEILVSVARRLGYHSNTFRTFPAIIKRGSSAFEVRTSTTPVACRADTVDLAFVLSSDGTSSDWDPGEIAEDGLIRRGVSSGKTTKWIFSEFPVTGLAQETGSRLAKNMIVLGATCWLTGIPIDVVADEVTKLFSAKGPKVMETNLRAVELGFQRISSYVDLDRRRVAIPARQNSDANATNTMLMTGNDAISPGALVGGCRFFAGYPITPATPVLEWMAKHLPKFGGHVVQTEDEIAALCMVIGDNYAGIRGMTATSGPGISLMTESFGLAGMTETPVVVVDVQRPGPSAGQPTKHEQGDIHHVVYAGHGDIPGIVITPGTVQDCFHNGWMAFNLADRFQCPVFVLYDQDLSLRKQTIPPITLGDVYIDRGEVLGELQVSSLGESYHRYRDTPSGISPRAWPGVRGGIHVTSGDEHRFDGTIDVLDRSTRV</sequence>
<reference evidence="4 5" key="1">
    <citation type="submission" date="2023-07" db="EMBL/GenBank/DDBJ databases">
        <title>Genomic Encyclopedia of Type Strains, Phase IV (KMG-IV): sequencing the most valuable type-strain genomes for metagenomic binning, comparative biology and taxonomic classification.</title>
        <authorList>
            <person name="Goeker M."/>
        </authorList>
    </citation>
    <scope>NUCLEOTIDE SEQUENCE [LARGE SCALE GENOMIC DNA]</scope>
    <source>
        <strain evidence="4 5">DSM 4006</strain>
    </source>
</reference>
<gene>
    <name evidence="4" type="ORF">J2S03_003388</name>
</gene>
<dbReference type="GO" id="GO:0047553">
    <property type="term" value="F:2-oxoglutarate synthase activity"/>
    <property type="evidence" value="ECO:0007669"/>
    <property type="project" value="UniProtKB-EC"/>
</dbReference>
<evidence type="ECO:0000259" key="2">
    <source>
        <dbReference type="Pfam" id="PF01558"/>
    </source>
</evidence>
<comment type="caution">
    <text evidence="4">The sequence shown here is derived from an EMBL/GenBank/DDBJ whole genome shotgun (WGS) entry which is preliminary data.</text>
</comment>
<evidence type="ECO:0000313" key="5">
    <source>
        <dbReference type="Proteomes" id="UP001232973"/>
    </source>
</evidence>
<dbReference type="Gene3D" id="3.40.920.10">
    <property type="entry name" value="Pyruvate-ferredoxin oxidoreductase, PFOR, domain III"/>
    <property type="match status" value="1"/>
</dbReference>
<keyword evidence="1 4" id="KW-0560">Oxidoreductase</keyword>
<feature type="domain" description="Pyruvate flavodoxin/ferredoxin oxidoreductase pyrimidine binding" evidence="3">
    <location>
        <begin position="214"/>
        <end position="372"/>
    </location>
</feature>
<evidence type="ECO:0000256" key="1">
    <source>
        <dbReference type="ARBA" id="ARBA00023002"/>
    </source>
</evidence>